<dbReference type="Pfam" id="PF01081">
    <property type="entry name" value="Aldolase"/>
    <property type="match status" value="1"/>
</dbReference>
<dbReference type="InterPro" id="IPR031337">
    <property type="entry name" value="KDPG/KHG_AS_1"/>
</dbReference>
<keyword evidence="7" id="KW-0119">Carbohydrate metabolism</keyword>
<dbReference type="Gene3D" id="3.20.20.70">
    <property type="entry name" value="Aldolase class I"/>
    <property type="match status" value="1"/>
</dbReference>
<evidence type="ECO:0000256" key="3">
    <source>
        <dbReference type="ARBA" id="ARBA00006906"/>
    </source>
</evidence>
<name>A0ABV1CV55_9FIRM</name>
<dbReference type="PANTHER" id="PTHR30246:SF1">
    <property type="entry name" value="2-DEHYDRO-3-DEOXY-6-PHOSPHOGALACTONATE ALDOLASE-RELATED"/>
    <property type="match status" value="1"/>
</dbReference>
<gene>
    <name evidence="8" type="primary">eda</name>
    <name evidence="8" type="ORF">WMO23_02500</name>
</gene>
<reference evidence="8 9" key="1">
    <citation type="submission" date="2024-03" db="EMBL/GenBank/DDBJ databases">
        <title>Human intestinal bacterial collection.</title>
        <authorList>
            <person name="Pauvert C."/>
            <person name="Hitch T.C.A."/>
            <person name="Clavel T."/>
        </authorList>
    </citation>
    <scope>NUCLEOTIDE SEQUENCE [LARGE SCALE GENOMIC DNA]</scope>
    <source>
        <strain evidence="8 9">CLA-AA-H81</strain>
    </source>
</reference>
<dbReference type="EMBL" id="JBBMEU010000008">
    <property type="protein sequence ID" value="MEQ2421605.1"/>
    <property type="molecule type" value="Genomic_DNA"/>
</dbReference>
<sequence>MISNNMKKIFEIGLVPLIVLEDAQDAVPFGQALVRGGIPIAEVTFRTDACLDIICAMKTIPGLIVGAGTVHNVAQAQAAVEAGAEFIITPAYNPQVTQWCIENHIDIMPGTVSPADIEAANGLGLEVCKFFPAGVYGGPKTLKALAGPFATMKFIPTGGVNYDNMNEYLDLPNVAAVGGSFITPSDLVKAKDWDAIAAHCQKIIRHMLDFTLGHVGLHVPGRTEAEAVTDGLCRLMAQDKIPGADNFFAGPIAEICDHEMPGTNGHICIDTRDMPRALAFYQRQGIALDEDHCYRDEKGNIKVAFLKETVGGFSIHLRRK</sequence>
<evidence type="ECO:0000256" key="4">
    <source>
        <dbReference type="ARBA" id="ARBA00011233"/>
    </source>
</evidence>
<dbReference type="InterPro" id="IPR000887">
    <property type="entry name" value="Aldlse_KDPG_KHG"/>
</dbReference>
<dbReference type="CDD" id="cd00452">
    <property type="entry name" value="KDPG_aldolase"/>
    <property type="match status" value="1"/>
</dbReference>
<dbReference type="PANTHER" id="PTHR30246">
    <property type="entry name" value="2-KETO-3-DEOXY-6-PHOSPHOGLUCONATE ALDOLASE"/>
    <property type="match status" value="1"/>
</dbReference>
<dbReference type="EC" id="4.1.2.14" evidence="5"/>
<evidence type="ECO:0000256" key="2">
    <source>
        <dbReference type="ARBA" id="ARBA00004736"/>
    </source>
</evidence>
<evidence type="ECO:0000256" key="7">
    <source>
        <dbReference type="ARBA" id="ARBA00023277"/>
    </source>
</evidence>
<dbReference type="GO" id="GO:0008675">
    <property type="term" value="F:2-dehydro-3-deoxy-phosphogluconate aldolase activity"/>
    <property type="evidence" value="ECO:0007669"/>
    <property type="project" value="UniProtKB-EC"/>
</dbReference>
<protein>
    <recommendedName>
        <fullName evidence="5">2-dehydro-3-deoxy-phosphogluconate aldolase</fullName>
        <ecNumber evidence="5">4.1.2.14</ecNumber>
    </recommendedName>
</protein>
<dbReference type="NCBIfam" id="TIGR01182">
    <property type="entry name" value="eda"/>
    <property type="match status" value="1"/>
</dbReference>
<dbReference type="RefSeq" id="WP_302491251.1">
    <property type="nucleotide sequence ID" value="NZ_JBBMEU010000008.1"/>
</dbReference>
<evidence type="ECO:0000256" key="5">
    <source>
        <dbReference type="ARBA" id="ARBA00013063"/>
    </source>
</evidence>
<proteinExistence type="inferred from homology"/>
<dbReference type="InterPro" id="IPR013785">
    <property type="entry name" value="Aldolase_TIM"/>
</dbReference>
<accession>A0ABV1CV55</accession>
<comment type="caution">
    <text evidence="8">The sequence shown here is derived from an EMBL/GenBank/DDBJ whole genome shotgun (WGS) entry which is preliminary data.</text>
</comment>
<comment type="catalytic activity">
    <reaction evidence="1">
        <text>2-dehydro-3-deoxy-6-phospho-D-gluconate = D-glyceraldehyde 3-phosphate + pyruvate</text>
        <dbReference type="Rhea" id="RHEA:17089"/>
        <dbReference type="ChEBI" id="CHEBI:15361"/>
        <dbReference type="ChEBI" id="CHEBI:57569"/>
        <dbReference type="ChEBI" id="CHEBI:59776"/>
        <dbReference type="EC" id="4.1.2.14"/>
    </reaction>
</comment>
<evidence type="ECO:0000256" key="1">
    <source>
        <dbReference type="ARBA" id="ARBA00000654"/>
    </source>
</evidence>
<keyword evidence="6 8" id="KW-0456">Lyase</keyword>
<evidence type="ECO:0000256" key="6">
    <source>
        <dbReference type="ARBA" id="ARBA00023239"/>
    </source>
</evidence>
<dbReference type="PROSITE" id="PS00159">
    <property type="entry name" value="ALDOLASE_KDPG_KHG_1"/>
    <property type="match status" value="1"/>
</dbReference>
<keyword evidence="9" id="KW-1185">Reference proteome</keyword>
<dbReference type="Proteomes" id="UP001433088">
    <property type="component" value="Unassembled WGS sequence"/>
</dbReference>
<organism evidence="8 9">
    <name type="scientific">Megasphaera intestinihominis</name>
    <dbReference type="NCBI Taxonomy" id="3133159"/>
    <lineage>
        <taxon>Bacteria</taxon>
        <taxon>Bacillati</taxon>
        <taxon>Bacillota</taxon>
        <taxon>Negativicutes</taxon>
        <taxon>Veillonellales</taxon>
        <taxon>Veillonellaceae</taxon>
        <taxon>Megasphaera</taxon>
    </lineage>
</organism>
<dbReference type="GO" id="GO:0008700">
    <property type="term" value="F:(R,S)-4-hydroxy-2-oxoglutarate aldolase activity"/>
    <property type="evidence" value="ECO:0007669"/>
    <property type="project" value="UniProtKB-EC"/>
</dbReference>
<comment type="pathway">
    <text evidence="2">Carbohydrate acid metabolism; 2-dehydro-3-deoxy-D-gluconate degradation; D-glyceraldehyde 3-phosphate and pyruvate from 2-dehydro-3-deoxy-D-gluconate: step 2/2.</text>
</comment>
<evidence type="ECO:0000313" key="8">
    <source>
        <dbReference type="EMBL" id="MEQ2421605.1"/>
    </source>
</evidence>
<dbReference type="SUPFAM" id="SSF51569">
    <property type="entry name" value="Aldolase"/>
    <property type="match status" value="1"/>
</dbReference>
<comment type="subunit">
    <text evidence="4">Homotrimer.</text>
</comment>
<comment type="similarity">
    <text evidence="3">Belongs to the KHG/KDPG aldolase family.</text>
</comment>
<evidence type="ECO:0000313" key="9">
    <source>
        <dbReference type="Proteomes" id="UP001433088"/>
    </source>
</evidence>